<protein>
    <submittedName>
        <fullName evidence="1">Uncharacterized protein</fullName>
    </submittedName>
</protein>
<evidence type="ECO:0000313" key="2">
    <source>
        <dbReference type="Proteomes" id="UP000265520"/>
    </source>
</evidence>
<evidence type="ECO:0000313" key="1">
    <source>
        <dbReference type="EMBL" id="MCI63649.1"/>
    </source>
</evidence>
<reference evidence="1 2" key="1">
    <citation type="journal article" date="2018" name="Front. Plant Sci.">
        <title>Red Clover (Trifolium pratense) and Zigzag Clover (T. medium) - A Picture of Genomic Similarities and Differences.</title>
        <authorList>
            <person name="Dluhosova J."/>
            <person name="Istvanek J."/>
            <person name="Nedelnik J."/>
            <person name="Repkova J."/>
        </authorList>
    </citation>
    <scope>NUCLEOTIDE SEQUENCE [LARGE SCALE GENOMIC DNA]</scope>
    <source>
        <strain evidence="2">cv. 10/8</strain>
        <tissue evidence="1">Leaf</tissue>
    </source>
</reference>
<dbReference type="Proteomes" id="UP000265520">
    <property type="component" value="Unassembled WGS sequence"/>
</dbReference>
<feature type="non-terminal residue" evidence="1">
    <location>
        <position position="46"/>
    </location>
</feature>
<proteinExistence type="predicted"/>
<name>A0A392TRZ4_9FABA</name>
<keyword evidence="2" id="KW-1185">Reference proteome</keyword>
<organism evidence="1 2">
    <name type="scientific">Trifolium medium</name>
    <dbReference type="NCBI Taxonomy" id="97028"/>
    <lineage>
        <taxon>Eukaryota</taxon>
        <taxon>Viridiplantae</taxon>
        <taxon>Streptophyta</taxon>
        <taxon>Embryophyta</taxon>
        <taxon>Tracheophyta</taxon>
        <taxon>Spermatophyta</taxon>
        <taxon>Magnoliopsida</taxon>
        <taxon>eudicotyledons</taxon>
        <taxon>Gunneridae</taxon>
        <taxon>Pentapetalae</taxon>
        <taxon>rosids</taxon>
        <taxon>fabids</taxon>
        <taxon>Fabales</taxon>
        <taxon>Fabaceae</taxon>
        <taxon>Papilionoideae</taxon>
        <taxon>50 kb inversion clade</taxon>
        <taxon>NPAAA clade</taxon>
        <taxon>Hologalegina</taxon>
        <taxon>IRL clade</taxon>
        <taxon>Trifolieae</taxon>
        <taxon>Trifolium</taxon>
    </lineage>
</organism>
<comment type="caution">
    <text evidence="1">The sequence shown here is derived from an EMBL/GenBank/DDBJ whole genome shotgun (WGS) entry which is preliminary data.</text>
</comment>
<dbReference type="AlphaFoldDB" id="A0A392TRZ4"/>
<accession>A0A392TRZ4</accession>
<sequence>MRRFGATHNSHQNRLGTKLFNCGKTGLMHSRSVADKPNRRAQCSIA</sequence>
<dbReference type="EMBL" id="LXQA010641099">
    <property type="protein sequence ID" value="MCI63649.1"/>
    <property type="molecule type" value="Genomic_DNA"/>
</dbReference>